<evidence type="ECO:0000256" key="5">
    <source>
        <dbReference type="RuleBase" id="RU362116"/>
    </source>
</evidence>
<dbReference type="PANTHER" id="PTHR30435">
    <property type="entry name" value="FLAGELLAR PROTEIN"/>
    <property type="match status" value="1"/>
</dbReference>
<feature type="domain" description="Flagellar hook protein FlgE/F/G-like D1" evidence="9">
    <location>
        <begin position="83"/>
        <end position="131"/>
    </location>
</feature>
<dbReference type="RefSeq" id="WP_369602232.1">
    <property type="nucleotide sequence ID" value="NZ_CP154858.1"/>
</dbReference>
<feature type="domain" description="Flagellar hook protein FlgE D2" evidence="8">
    <location>
        <begin position="366"/>
        <end position="523"/>
    </location>
</feature>
<dbReference type="SUPFAM" id="SSF117143">
    <property type="entry name" value="Flagellar hook protein flgE"/>
    <property type="match status" value="2"/>
</dbReference>
<feature type="domain" description="Flagellar basal-body/hook protein C-terminal" evidence="7">
    <location>
        <begin position="597"/>
        <end position="641"/>
    </location>
</feature>
<keyword evidence="10" id="KW-0282">Flagellum</keyword>
<sequence length="642" mass="67045">MPFNVALTGIRAASVDLEVTGNNIANASTVGFKQSRVEFGDLYANSFLSLGTNPVGDGVRVQKIRQSFAQGNIDFTENGLDLAINGGGFFILSDNGARLYSRAGQFGVDKDGYVVNNVGMRLQGFSANDQGVVNGVLGDLIIDSGNLAPRRTTNVDAQVNLDSSQPVLSKAGYTLTSDGTDVGQAVAGTTNGYQAQTFNVTLENGTTATVTTSNDESANSIAAKFNQLDGIDASASTSATLTAAGFNNASGTLRVTINGVPFDNPVDLTDLANRINNSPSLVGVSAVLNGSDLVVRDNRGNDLRFTFSGAGTDSFVVQGAGGSSQTLNSTNTQATVGGTIDFTVNDGVTISSSGNSVVQTFTGTPFVSNTFSPTDENTYNHATSTTIYDSLGNPHVLTMYFVKERQTTSTPANLWTMYVQIDGQDVGDPLTPGGAATRASYSLVFNDDGTLNTNLSDQVLISNWTPLDESGNPNGADGPLNVANGGALPIPDPPTSSNFQVDISKMTQFGSAFAVNDMQQDGFTTGRLVGLDVNDAGIIFARYTNGESKVLGQVALADFNDQEGLAPVGETTWVETFRSGNPIIGNPGTASLGAIRSSSLEQSNVELSEELVSLIIAQRNYQANAKTIETADAVTQTIINLR</sequence>
<comment type="subcellular location">
    <subcellularLocation>
        <location evidence="1 5">Bacterial flagellum basal body</location>
    </subcellularLocation>
</comment>
<evidence type="ECO:0000256" key="1">
    <source>
        <dbReference type="ARBA" id="ARBA00004117"/>
    </source>
</evidence>
<evidence type="ECO:0000313" key="10">
    <source>
        <dbReference type="EMBL" id="XDT73238.1"/>
    </source>
</evidence>
<evidence type="ECO:0000256" key="3">
    <source>
        <dbReference type="ARBA" id="ARBA00019015"/>
    </source>
</evidence>
<organism evidence="10">
    <name type="scientific">Thermohahella caldifontis</name>
    <dbReference type="NCBI Taxonomy" id="3142973"/>
    <lineage>
        <taxon>Bacteria</taxon>
        <taxon>Pseudomonadati</taxon>
        <taxon>Pseudomonadota</taxon>
        <taxon>Gammaproteobacteria</taxon>
        <taxon>Oceanospirillales</taxon>
        <taxon>Hahellaceae</taxon>
        <taxon>Thermohahella</taxon>
    </lineage>
</organism>
<evidence type="ECO:0000259" key="8">
    <source>
        <dbReference type="Pfam" id="PF07559"/>
    </source>
</evidence>
<dbReference type="Pfam" id="PF06429">
    <property type="entry name" value="Flg_bbr_C"/>
    <property type="match status" value="1"/>
</dbReference>
<dbReference type="InterPro" id="IPR037925">
    <property type="entry name" value="FlgE/F/G-like"/>
</dbReference>
<gene>
    <name evidence="10" type="ORF">AAIA72_04495</name>
</gene>
<evidence type="ECO:0000259" key="7">
    <source>
        <dbReference type="Pfam" id="PF06429"/>
    </source>
</evidence>
<reference evidence="10" key="1">
    <citation type="submission" date="2024-05" db="EMBL/GenBank/DDBJ databases">
        <title>Genome sequencing of novel strain.</title>
        <authorList>
            <person name="Ganbat D."/>
            <person name="Ganbat S."/>
            <person name="Lee S.-J."/>
        </authorList>
    </citation>
    <scope>NUCLEOTIDE SEQUENCE</scope>
    <source>
        <strain evidence="10">SMD15-11</strain>
    </source>
</reference>
<dbReference type="EMBL" id="CP154858">
    <property type="protein sequence ID" value="XDT73238.1"/>
    <property type="molecule type" value="Genomic_DNA"/>
</dbReference>
<evidence type="ECO:0000259" key="9">
    <source>
        <dbReference type="Pfam" id="PF22692"/>
    </source>
</evidence>
<evidence type="ECO:0000256" key="2">
    <source>
        <dbReference type="ARBA" id="ARBA00009677"/>
    </source>
</evidence>
<protein>
    <recommendedName>
        <fullName evidence="3 5">Flagellar hook protein FlgE</fullName>
    </recommendedName>
</protein>
<dbReference type="InterPro" id="IPR011491">
    <property type="entry name" value="FlgE_D2"/>
</dbReference>
<feature type="domain" description="Flagellar basal body rod protein N-terminal" evidence="6">
    <location>
        <begin position="3"/>
        <end position="33"/>
    </location>
</feature>
<comment type="function">
    <text evidence="5">A flexible structure which links the flagellar filament to the drive apparatus in the basal body.</text>
</comment>
<dbReference type="InterPro" id="IPR020013">
    <property type="entry name" value="Flagellar_FlgE/F/G"/>
</dbReference>
<comment type="similarity">
    <text evidence="2 5">Belongs to the flagella basal body rod proteins family.</text>
</comment>
<name>A0AB39UYL4_9GAMM</name>
<dbReference type="Pfam" id="PF07559">
    <property type="entry name" value="FlgE_D2"/>
    <property type="match status" value="1"/>
</dbReference>
<keyword evidence="10" id="KW-0969">Cilium</keyword>
<dbReference type="PANTHER" id="PTHR30435:SF1">
    <property type="entry name" value="FLAGELLAR HOOK PROTEIN FLGE"/>
    <property type="match status" value="1"/>
</dbReference>
<dbReference type="KEGG" id="tcd:AAIA72_04495"/>
<dbReference type="GO" id="GO:0009424">
    <property type="term" value="C:bacterial-type flagellum hook"/>
    <property type="evidence" value="ECO:0007669"/>
    <property type="project" value="TreeGrafter"/>
</dbReference>
<evidence type="ECO:0000256" key="4">
    <source>
        <dbReference type="ARBA" id="ARBA00023143"/>
    </source>
</evidence>
<dbReference type="InterPro" id="IPR053967">
    <property type="entry name" value="LlgE_F_G-like_D1"/>
</dbReference>
<dbReference type="NCBIfam" id="TIGR03506">
    <property type="entry name" value="FlgEFG_subfam"/>
    <property type="match status" value="2"/>
</dbReference>
<dbReference type="Gene3D" id="2.60.98.20">
    <property type="entry name" value="Flagellar hook protein FlgE"/>
    <property type="match status" value="1"/>
</dbReference>
<dbReference type="InterPro" id="IPR037058">
    <property type="entry name" value="Falgellar_hook_FlgE_sf"/>
</dbReference>
<dbReference type="InterPro" id="IPR001444">
    <property type="entry name" value="Flag_bb_rod_N"/>
</dbReference>
<dbReference type="GO" id="GO:0071978">
    <property type="term" value="P:bacterial-type flagellum-dependent swarming motility"/>
    <property type="evidence" value="ECO:0007669"/>
    <property type="project" value="TreeGrafter"/>
</dbReference>
<proteinExistence type="inferred from homology"/>
<dbReference type="GO" id="GO:0009425">
    <property type="term" value="C:bacterial-type flagellum basal body"/>
    <property type="evidence" value="ECO:0007669"/>
    <property type="project" value="UniProtKB-SubCell"/>
</dbReference>
<dbReference type="Pfam" id="PF00460">
    <property type="entry name" value="Flg_bb_rod"/>
    <property type="match status" value="1"/>
</dbReference>
<keyword evidence="10" id="KW-0966">Cell projection</keyword>
<accession>A0AB39UYL4</accession>
<dbReference type="Pfam" id="PF22692">
    <property type="entry name" value="LlgE_F_G_D1"/>
    <property type="match status" value="1"/>
</dbReference>
<evidence type="ECO:0000259" key="6">
    <source>
        <dbReference type="Pfam" id="PF00460"/>
    </source>
</evidence>
<dbReference type="GO" id="GO:0005829">
    <property type="term" value="C:cytosol"/>
    <property type="evidence" value="ECO:0007669"/>
    <property type="project" value="TreeGrafter"/>
</dbReference>
<dbReference type="AlphaFoldDB" id="A0AB39UYL4"/>
<dbReference type="InterPro" id="IPR010930">
    <property type="entry name" value="Flg_bb/hook_C_dom"/>
</dbReference>
<keyword evidence="4 5" id="KW-0975">Bacterial flagellum</keyword>